<dbReference type="AlphaFoldDB" id="A0A0V1MNV0"/>
<proteinExistence type="predicted"/>
<accession>A0A0V1MNV0</accession>
<protein>
    <submittedName>
        <fullName evidence="1">Uncharacterized protein</fullName>
    </submittedName>
</protein>
<name>A0A0V1MNV0_9BILA</name>
<organism evidence="1 2">
    <name type="scientific">Trichinella papuae</name>
    <dbReference type="NCBI Taxonomy" id="268474"/>
    <lineage>
        <taxon>Eukaryota</taxon>
        <taxon>Metazoa</taxon>
        <taxon>Ecdysozoa</taxon>
        <taxon>Nematoda</taxon>
        <taxon>Enoplea</taxon>
        <taxon>Dorylaimia</taxon>
        <taxon>Trichinellida</taxon>
        <taxon>Trichinellidae</taxon>
        <taxon>Trichinella</taxon>
    </lineage>
</organism>
<comment type="caution">
    <text evidence="1">The sequence shown here is derived from an EMBL/GenBank/DDBJ whole genome shotgun (WGS) entry which is preliminary data.</text>
</comment>
<sequence length="82" mass="9427">MNRHRVSALIWPSNSKCSYPEGHLLRPRIYAEINIHFGAALNRCGAGAYQKVRQGCSRKHHQSTADILVKYNRRDKGTNNHR</sequence>
<evidence type="ECO:0000313" key="2">
    <source>
        <dbReference type="Proteomes" id="UP000054843"/>
    </source>
</evidence>
<gene>
    <name evidence="1" type="ORF">T10_6471</name>
</gene>
<evidence type="ECO:0000313" key="1">
    <source>
        <dbReference type="EMBL" id="KRZ73405.1"/>
    </source>
</evidence>
<reference evidence="1 2" key="1">
    <citation type="submission" date="2015-01" db="EMBL/GenBank/DDBJ databases">
        <title>Evolution of Trichinella species and genotypes.</title>
        <authorList>
            <person name="Korhonen P.K."/>
            <person name="Edoardo P."/>
            <person name="Giuseppe L.R."/>
            <person name="Gasser R.B."/>
        </authorList>
    </citation>
    <scope>NUCLEOTIDE SEQUENCE [LARGE SCALE GENOMIC DNA]</scope>
    <source>
        <strain evidence="1">ISS1980</strain>
    </source>
</reference>
<dbReference type="Proteomes" id="UP000054843">
    <property type="component" value="Unassembled WGS sequence"/>
</dbReference>
<keyword evidence="2" id="KW-1185">Reference proteome</keyword>
<dbReference type="EMBL" id="JYDO01000064">
    <property type="protein sequence ID" value="KRZ73405.1"/>
    <property type="molecule type" value="Genomic_DNA"/>
</dbReference>